<dbReference type="Gene3D" id="2.40.50.140">
    <property type="entry name" value="Nucleic acid-binding proteins"/>
    <property type="match status" value="1"/>
</dbReference>
<gene>
    <name evidence="1" type="ORF">PMEA_00014813</name>
</gene>
<dbReference type="Proteomes" id="UP001159428">
    <property type="component" value="Unassembled WGS sequence"/>
</dbReference>
<dbReference type="SUPFAM" id="SSF50249">
    <property type="entry name" value="Nucleic acid-binding proteins"/>
    <property type="match status" value="1"/>
</dbReference>
<organism evidence="1 2">
    <name type="scientific">Pocillopora meandrina</name>
    <dbReference type="NCBI Taxonomy" id="46732"/>
    <lineage>
        <taxon>Eukaryota</taxon>
        <taxon>Metazoa</taxon>
        <taxon>Cnidaria</taxon>
        <taxon>Anthozoa</taxon>
        <taxon>Hexacorallia</taxon>
        <taxon>Scleractinia</taxon>
        <taxon>Astrocoeniina</taxon>
        <taxon>Pocilloporidae</taxon>
        <taxon>Pocillopora</taxon>
    </lineage>
</organism>
<accession>A0AAU9X139</accession>
<protein>
    <recommendedName>
        <fullName evidence="3">Replication protein A OB domain-containing protein</fullName>
    </recommendedName>
</protein>
<keyword evidence="2" id="KW-1185">Reference proteome</keyword>
<evidence type="ECO:0000313" key="2">
    <source>
        <dbReference type="Proteomes" id="UP001159428"/>
    </source>
</evidence>
<dbReference type="AlphaFoldDB" id="A0AAU9X139"/>
<evidence type="ECO:0008006" key="3">
    <source>
        <dbReference type="Google" id="ProtNLM"/>
    </source>
</evidence>
<sequence length="186" mass="20919">MQDALCYSTTKRAILAEKEASRTPIKIARFTRTADHTKLVVNDITHVTAPNSLECPFQFCQNLDNQATTTLEKLDEAPEDKLEIFCKVLKLSETKVVGRAKYNVANATIADNTGQITLDVWNNLIPQIQENKVYKFTNLSVRFWNGVRKLKTTTNSVVLETPNPLLEGLEVEDTSSPYQETTILLS</sequence>
<comment type="caution">
    <text evidence="1">The sequence shown here is derived from an EMBL/GenBank/DDBJ whole genome shotgun (WGS) entry which is preliminary data.</text>
</comment>
<proteinExistence type="predicted"/>
<name>A0AAU9X139_9CNID</name>
<evidence type="ECO:0000313" key="1">
    <source>
        <dbReference type="EMBL" id="CAH3131751.1"/>
    </source>
</evidence>
<reference evidence="1 2" key="1">
    <citation type="submission" date="2022-05" db="EMBL/GenBank/DDBJ databases">
        <authorList>
            <consortium name="Genoscope - CEA"/>
            <person name="William W."/>
        </authorList>
    </citation>
    <scope>NUCLEOTIDE SEQUENCE [LARGE SCALE GENOMIC DNA]</scope>
</reference>
<dbReference type="InterPro" id="IPR012340">
    <property type="entry name" value="NA-bd_OB-fold"/>
</dbReference>
<dbReference type="EMBL" id="CALNXJ010000026">
    <property type="protein sequence ID" value="CAH3131751.1"/>
    <property type="molecule type" value="Genomic_DNA"/>
</dbReference>